<reference evidence="1" key="1">
    <citation type="journal article" date="2020" name="Stud. Mycol.">
        <title>101 Dothideomycetes genomes: a test case for predicting lifestyles and emergence of pathogens.</title>
        <authorList>
            <person name="Haridas S."/>
            <person name="Albert R."/>
            <person name="Binder M."/>
            <person name="Bloem J."/>
            <person name="Labutti K."/>
            <person name="Salamov A."/>
            <person name="Andreopoulos B."/>
            <person name="Baker S."/>
            <person name="Barry K."/>
            <person name="Bills G."/>
            <person name="Bluhm B."/>
            <person name="Cannon C."/>
            <person name="Castanera R."/>
            <person name="Culley D."/>
            <person name="Daum C."/>
            <person name="Ezra D."/>
            <person name="Gonzalez J."/>
            <person name="Henrissat B."/>
            <person name="Kuo A."/>
            <person name="Liang C."/>
            <person name="Lipzen A."/>
            <person name="Lutzoni F."/>
            <person name="Magnuson J."/>
            <person name="Mondo S."/>
            <person name="Nolan M."/>
            <person name="Ohm R."/>
            <person name="Pangilinan J."/>
            <person name="Park H.-J."/>
            <person name="Ramirez L."/>
            <person name="Alfaro M."/>
            <person name="Sun H."/>
            <person name="Tritt A."/>
            <person name="Yoshinaga Y."/>
            <person name="Zwiers L.-H."/>
            <person name="Turgeon B."/>
            <person name="Goodwin S."/>
            <person name="Spatafora J."/>
            <person name="Crous P."/>
            <person name="Grigoriev I."/>
        </authorList>
    </citation>
    <scope>NUCLEOTIDE SEQUENCE</scope>
    <source>
        <strain evidence="1">ATCC 36951</strain>
    </source>
</reference>
<keyword evidence="2" id="KW-1185">Reference proteome</keyword>
<proteinExistence type="predicted"/>
<evidence type="ECO:0000313" key="1">
    <source>
        <dbReference type="EMBL" id="KAF2166696.1"/>
    </source>
</evidence>
<dbReference type="Proteomes" id="UP000799537">
    <property type="component" value="Unassembled WGS sequence"/>
</dbReference>
<dbReference type="RefSeq" id="XP_033667585.1">
    <property type="nucleotide sequence ID" value="XM_033812723.1"/>
</dbReference>
<gene>
    <name evidence="1" type="ORF">M409DRAFT_54492</name>
</gene>
<evidence type="ECO:0000313" key="2">
    <source>
        <dbReference type="Proteomes" id="UP000799537"/>
    </source>
</evidence>
<dbReference type="GeneID" id="54565995"/>
<sequence>MLFSAICRPVCARWGTVTSISADTICDCHFAKNPMNLIVIREQSIPKTARITRKRLLYPQDSAEVGIPEGAQCPLGHQQSRSAYDAVWIEDVYPRGGTLSTFAAISSPACAFYATYEEEGWVLQGNVNQCQLFPWLTESKHGLVNTNIFMACKVGTCGLGCKQENWSVLDGRKRLVLQYCATSSWEGRSGLTPSEERKRPPSLLYMLSRSRHVECEQRDDSHNLAIADHEALGHRASCDKAKNEASAQASWTEQFHQLGGCLSNRKGLLAMPHDP</sequence>
<dbReference type="EMBL" id="ML993595">
    <property type="protein sequence ID" value="KAF2166696.1"/>
    <property type="molecule type" value="Genomic_DNA"/>
</dbReference>
<organism evidence="1 2">
    <name type="scientific">Zasmidium cellare ATCC 36951</name>
    <dbReference type="NCBI Taxonomy" id="1080233"/>
    <lineage>
        <taxon>Eukaryota</taxon>
        <taxon>Fungi</taxon>
        <taxon>Dikarya</taxon>
        <taxon>Ascomycota</taxon>
        <taxon>Pezizomycotina</taxon>
        <taxon>Dothideomycetes</taxon>
        <taxon>Dothideomycetidae</taxon>
        <taxon>Mycosphaerellales</taxon>
        <taxon>Mycosphaerellaceae</taxon>
        <taxon>Zasmidium</taxon>
    </lineage>
</organism>
<accession>A0A6A6CMM5</accession>
<dbReference type="AlphaFoldDB" id="A0A6A6CMM5"/>
<protein>
    <submittedName>
        <fullName evidence="1">Uncharacterized protein</fullName>
    </submittedName>
</protein>
<name>A0A6A6CMM5_ZASCE</name>